<dbReference type="Pfam" id="PF17157">
    <property type="entry name" value="GAPES4"/>
    <property type="match status" value="1"/>
</dbReference>
<reference evidence="4" key="1">
    <citation type="submission" date="2022-10" db="EMBL/GenBank/DDBJ databases">
        <title>Shewanella flava sp. nov, isolated from the estuary of the Fenhe River into the Yellow River.</title>
        <authorList>
            <person name="Li Y."/>
        </authorList>
    </citation>
    <scope>NUCLEOTIDE SEQUENCE</scope>
    <source>
        <strain evidence="4">FYR11-62</strain>
    </source>
</reference>
<dbReference type="Pfam" id="PF00990">
    <property type="entry name" value="GGDEF"/>
    <property type="match status" value="1"/>
</dbReference>
<keyword evidence="1" id="KW-1133">Transmembrane helix</keyword>
<dbReference type="CDD" id="cd01948">
    <property type="entry name" value="EAL"/>
    <property type="match status" value="1"/>
</dbReference>
<dbReference type="PANTHER" id="PTHR33121:SF32">
    <property type="entry name" value="RNASE E SPECIFICITY FACTOR CSRD"/>
    <property type="match status" value="1"/>
</dbReference>
<dbReference type="SMART" id="SM00052">
    <property type="entry name" value="EAL"/>
    <property type="match status" value="1"/>
</dbReference>
<dbReference type="InterPro" id="IPR043128">
    <property type="entry name" value="Rev_trsase/Diguanyl_cyclase"/>
</dbReference>
<protein>
    <submittedName>
        <fullName evidence="4">RNase E specificity factor CsrD</fullName>
    </submittedName>
</protein>
<feature type="transmembrane region" description="Helical" evidence="1">
    <location>
        <begin position="12"/>
        <end position="35"/>
    </location>
</feature>
<keyword evidence="5" id="KW-1185">Reference proteome</keyword>
<feature type="domain" description="EAL" evidence="2">
    <location>
        <begin position="397"/>
        <end position="640"/>
    </location>
</feature>
<dbReference type="InterPro" id="IPR000160">
    <property type="entry name" value="GGDEF_dom"/>
</dbReference>
<comment type="caution">
    <text evidence="4">The sequence shown here is derived from an EMBL/GenBank/DDBJ whole genome shotgun (WGS) entry which is preliminary data.</text>
</comment>
<gene>
    <name evidence="4" type="primary">csrD</name>
    <name evidence="4" type="ORF">OHT75_00075</name>
</gene>
<dbReference type="Proteomes" id="UP001163714">
    <property type="component" value="Unassembled WGS sequence"/>
</dbReference>
<dbReference type="PANTHER" id="PTHR33121">
    <property type="entry name" value="CYCLIC DI-GMP PHOSPHODIESTERASE PDEF"/>
    <property type="match status" value="1"/>
</dbReference>
<dbReference type="InterPro" id="IPR033423">
    <property type="entry name" value="GAPES4"/>
</dbReference>
<dbReference type="PROSITE" id="PS50883">
    <property type="entry name" value="EAL"/>
    <property type="match status" value="1"/>
</dbReference>
<dbReference type="SMART" id="SM00267">
    <property type="entry name" value="GGDEF"/>
    <property type="match status" value="1"/>
</dbReference>
<keyword evidence="1" id="KW-0812">Transmembrane</keyword>
<dbReference type="Gene3D" id="3.30.70.270">
    <property type="match status" value="1"/>
</dbReference>
<accession>A0ABT3I479</accession>
<evidence type="ECO:0000259" key="3">
    <source>
        <dbReference type="PROSITE" id="PS50887"/>
    </source>
</evidence>
<sequence>MKLTKILTKKLTSFWLVSLAAVAFVFLLCALMSFVQLTYRFQQNKVAELESMIVTHYQQQGIAQLDTWLPAVLKAYHVVQFQLLLDQQALYSYQSDVDRGESGVTLYQRIIEPQTALSVRFELTSPLNNYQFSWYELLILFIGFGAISVFVRYGLKWITHELDGVELLALRSKMIIEGDIQGAKLSTAKGRPRLINRAISKLINDLEDAQQERGRLDQFIRANTFLDPVTEIGNRLFFENRLTALSHDNKMVAYGVVFLLEFDDDALMNVQTDIEANKAFITQIVAIIPPLVSEYTDVIFARRSRLQLAIVVPQLSLAEADLLADRLIRRCLLVKHHQIANHDNYLHLGAAFYKAGDQPSQIIEEAEMALRAAQLQRLNTWFMYDKGAVDKEMAKGSVRWRSFLEYALVNKRFFLLQQPVLESDNSLLHCEIFSRVRDNQNNEIRATLFIPMANKCGLMPQVERLIVEQVLFNVMPKNDAIYCVNLSMDTLTSRAFTRWIQSTLLEHRPLATRLIFEVSEDLFIKHQQHPQLAKTLTMLSKMGAKLSVDHVGKQVVGTHYIQTYDFDFVKLDRSIIRQVHERPENQLYIRSLIGGLLRSKAQVIAEGVEILEEWQTLKILGVSAAQGPFLGDIALIANDV</sequence>
<dbReference type="Pfam" id="PF00563">
    <property type="entry name" value="EAL"/>
    <property type="match status" value="1"/>
</dbReference>
<keyword evidence="1" id="KW-0472">Membrane</keyword>
<dbReference type="InterPro" id="IPR050706">
    <property type="entry name" value="Cyclic-di-GMP_PDE-like"/>
</dbReference>
<organism evidence="4 5">
    <name type="scientific">Shewanella subflava</name>
    <dbReference type="NCBI Taxonomy" id="2986476"/>
    <lineage>
        <taxon>Bacteria</taxon>
        <taxon>Pseudomonadati</taxon>
        <taxon>Pseudomonadota</taxon>
        <taxon>Gammaproteobacteria</taxon>
        <taxon>Alteromonadales</taxon>
        <taxon>Shewanellaceae</taxon>
        <taxon>Shewanella</taxon>
    </lineage>
</organism>
<evidence type="ECO:0000313" key="5">
    <source>
        <dbReference type="Proteomes" id="UP001163714"/>
    </source>
</evidence>
<evidence type="ECO:0000313" key="4">
    <source>
        <dbReference type="EMBL" id="MCW3170880.1"/>
    </source>
</evidence>
<proteinExistence type="predicted"/>
<dbReference type="RefSeq" id="WP_264724312.1">
    <property type="nucleotide sequence ID" value="NZ_JAPDMX010000001.1"/>
</dbReference>
<dbReference type="InterPro" id="IPR029787">
    <property type="entry name" value="Nucleotide_cyclase"/>
</dbReference>
<dbReference type="PROSITE" id="PS50887">
    <property type="entry name" value="GGDEF"/>
    <property type="match status" value="1"/>
</dbReference>
<evidence type="ECO:0000259" key="2">
    <source>
        <dbReference type="PROSITE" id="PS50883"/>
    </source>
</evidence>
<dbReference type="Gene3D" id="3.20.20.450">
    <property type="entry name" value="EAL domain"/>
    <property type="match status" value="1"/>
</dbReference>
<dbReference type="InterPro" id="IPR035919">
    <property type="entry name" value="EAL_sf"/>
</dbReference>
<evidence type="ECO:0000256" key="1">
    <source>
        <dbReference type="SAM" id="Phobius"/>
    </source>
</evidence>
<dbReference type="InterPro" id="IPR001633">
    <property type="entry name" value="EAL_dom"/>
</dbReference>
<dbReference type="SUPFAM" id="SSF141868">
    <property type="entry name" value="EAL domain-like"/>
    <property type="match status" value="1"/>
</dbReference>
<name>A0ABT3I479_9GAMM</name>
<feature type="domain" description="GGDEF" evidence="3">
    <location>
        <begin position="255"/>
        <end position="386"/>
    </location>
</feature>
<dbReference type="SUPFAM" id="SSF55073">
    <property type="entry name" value="Nucleotide cyclase"/>
    <property type="match status" value="1"/>
</dbReference>
<dbReference type="NCBIfam" id="NF008281">
    <property type="entry name" value="PRK11059.1"/>
    <property type="match status" value="1"/>
</dbReference>
<dbReference type="EMBL" id="JAPDMX010000001">
    <property type="protein sequence ID" value="MCW3170880.1"/>
    <property type="molecule type" value="Genomic_DNA"/>
</dbReference>